<protein>
    <submittedName>
        <fullName evidence="1">Uncharacterized protein</fullName>
    </submittedName>
</protein>
<keyword evidence="2" id="KW-1185">Reference proteome</keyword>
<reference evidence="1 2" key="1">
    <citation type="submission" date="2015-07" db="EMBL/GenBank/DDBJ databases">
        <title>Comparative genomics of the Sigatoka disease complex on banana suggests a link between parallel evolutionary changes in Pseudocercospora fijiensis and Pseudocercospora eumusae and increased virulence on the banana host.</title>
        <authorList>
            <person name="Chang T.-C."/>
            <person name="Salvucci A."/>
            <person name="Crous P.W."/>
            <person name="Stergiopoulos I."/>
        </authorList>
    </citation>
    <scope>NUCLEOTIDE SEQUENCE [LARGE SCALE GENOMIC DNA]</scope>
    <source>
        <strain evidence="1 2">CBS 116634</strain>
    </source>
</reference>
<evidence type="ECO:0000313" key="1">
    <source>
        <dbReference type="EMBL" id="KXT09781.1"/>
    </source>
</evidence>
<dbReference type="EMBL" id="LFZO01000307">
    <property type="protein sequence ID" value="KXT09781.1"/>
    <property type="molecule type" value="Genomic_DNA"/>
</dbReference>
<dbReference type="Proteomes" id="UP000073492">
    <property type="component" value="Unassembled WGS sequence"/>
</dbReference>
<accession>A0A139I4W9</accession>
<sequence length="98" mass="10730">MHILSCFPLGQSHYPAAKAVTFIDPNDALEAAAGIQARQIKGWPFGIRQHVAAGLFPQLQFSLPEDFFQDSRTVSSDSQRMLSSAITSSSWEPALLPK</sequence>
<name>A0A139I4W9_9PEZI</name>
<proteinExistence type="predicted"/>
<dbReference type="AlphaFoldDB" id="A0A139I4W9"/>
<gene>
    <name evidence="1" type="ORF">AC579_2117</name>
</gene>
<organism evidence="1 2">
    <name type="scientific">Pseudocercospora musae</name>
    <dbReference type="NCBI Taxonomy" id="113226"/>
    <lineage>
        <taxon>Eukaryota</taxon>
        <taxon>Fungi</taxon>
        <taxon>Dikarya</taxon>
        <taxon>Ascomycota</taxon>
        <taxon>Pezizomycotina</taxon>
        <taxon>Dothideomycetes</taxon>
        <taxon>Dothideomycetidae</taxon>
        <taxon>Mycosphaerellales</taxon>
        <taxon>Mycosphaerellaceae</taxon>
        <taxon>Pseudocercospora</taxon>
    </lineage>
</organism>
<comment type="caution">
    <text evidence="1">The sequence shown here is derived from an EMBL/GenBank/DDBJ whole genome shotgun (WGS) entry which is preliminary data.</text>
</comment>
<evidence type="ECO:0000313" key="2">
    <source>
        <dbReference type="Proteomes" id="UP000073492"/>
    </source>
</evidence>